<reference evidence="4 5" key="1">
    <citation type="submission" date="2019-04" db="EMBL/GenBank/DDBJ databases">
        <title>Friends and foes A comparative genomics study of 23 Aspergillus species from section Flavi.</title>
        <authorList>
            <consortium name="DOE Joint Genome Institute"/>
            <person name="Kjaerbolling I."/>
            <person name="Vesth T."/>
            <person name="Frisvad J.C."/>
            <person name="Nybo J.L."/>
            <person name="Theobald S."/>
            <person name="Kildgaard S."/>
            <person name="Isbrandt T."/>
            <person name="Kuo A."/>
            <person name="Sato A."/>
            <person name="Lyhne E.K."/>
            <person name="Kogle M.E."/>
            <person name="Wiebenga A."/>
            <person name="Kun R.S."/>
            <person name="Lubbers R.J."/>
            <person name="Makela M.R."/>
            <person name="Barry K."/>
            <person name="Chovatia M."/>
            <person name="Clum A."/>
            <person name="Daum C."/>
            <person name="Haridas S."/>
            <person name="He G."/>
            <person name="LaButti K."/>
            <person name="Lipzen A."/>
            <person name="Mondo S."/>
            <person name="Riley R."/>
            <person name="Salamov A."/>
            <person name="Simmons B.A."/>
            <person name="Magnuson J.K."/>
            <person name="Henrissat B."/>
            <person name="Mortensen U.H."/>
            <person name="Larsen T.O."/>
            <person name="Devries R.P."/>
            <person name="Grigoriev I.V."/>
            <person name="Machida M."/>
            <person name="Baker S.E."/>
            <person name="Andersen M.R."/>
        </authorList>
    </citation>
    <scope>NUCLEOTIDE SEQUENCE [LARGE SCALE GENOMIC DNA]</scope>
    <source>
        <strain evidence="4 5">CBS 117626</strain>
    </source>
</reference>
<evidence type="ECO:0000256" key="1">
    <source>
        <dbReference type="SAM" id="Phobius"/>
    </source>
</evidence>
<name>A0A5N6UCL4_ASPTM</name>
<proteinExistence type="predicted"/>
<accession>A0A5N6UCL4</accession>
<evidence type="ECO:0000313" key="4">
    <source>
        <dbReference type="EMBL" id="KAE8156314.1"/>
    </source>
</evidence>
<dbReference type="Proteomes" id="UP000326950">
    <property type="component" value="Unassembled WGS sequence"/>
</dbReference>
<dbReference type="PANTHER" id="PTHR36853">
    <property type="entry name" value="EXPRESSED PROTEIN"/>
    <property type="match status" value="1"/>
</dbReference>
<feature type="chain" id="PRO_5024933795" description="Vacuolar sorting protein Vps3844 C-terminal domain-containing protein" evidence="2">
    <location>
        <begin position="21"/>
        <end position="413"/>
    </location>
</feature>
<dbReference type="GO" id="GO:0005783">
    <property type="term" value="C:endoplasmic reticulum"/>
    <property type="evidence" value="ECO:0007669"/>
    <property type="project" value="TreeGrafter"/>
</dbReference>
<dbReference type="EMBL" id="ML738767">
    <property type="protein sequence ID" value="KAE8156314.1"/>
    <property type="molecule type" value="Genomic_DNA"/>
</dbReference>
<keyword evidence="1" id="KW-0812">Transmembrane</keyword>
<keyword evidence="5" id="KW-1185">Reference proteome</keyword>
<organism evidence="4 5">
    <name type="scientific">Aspergillus tamarii</name>
    <dbReference type="NCBI Taxonomy" id="41984"/>
    <lineage>
        <taxon>Eukaryota</taxon>
        <taxon>Fungi</taxon>
        <taxon>Dikarya</taxon>
        <taxon>Ascomycota</taxon>
        <taxon>Pezizomycotina</taxon>
        <taxon>Eurotiomycetes</taxon>
        <taxon>Eurotiomycetidae</taxon>
        <taxon>Eurotiales</taxon>
        <taxon>Aspergillaceae</taxon>
        <taxon>Aspergillus</taxon>
        <taxon>Aspergillus subgen. Circumdati</taxon>
    </lineage>
</organism>
<dbReference type="InterPro" id="IPR024382">
    <property type="entry name" value="Vps3844_C"/>
</dbReference>
<evidence type="ECO:0000256" key="2">
    <source>
        <dbReference type="SAM" id="SignalP"/>
    </source>
</evidence>
<evidence type="ECO:0000313" key="5">
    <source>
        <dbReference type="Proteomes" id="UP000326950"/>
    </source>
</evidence>
<gene>
    <name evidence="4" type="ORF">BDV40DRAFT_82116</name>
</gene>
<dbReference type="AlphaFoldDB" id="A0A5N6UCL4"/>
<dbReference type="InterPro" id="IPR053065">
    <property type="entry name" value="Archenteron_Induction-Rel"/>
</dbReference>
<keyword evidence="2" id="KW-0732">Signal</keyword>
<dbReference type="OrthoDB" id="5583277at2759"/>
<feature type="signal peptide" evidence="2">
    <location>
        <begin position="1"/>
        <end position="20"/>
    </location>
</feature>
<feature type="domain" description="Vacuolar sorting protein Vps3844 C-terminal" evidence="3">
    <location>
        <begin position="298"/>
        <end position="404"/>
    </location>
</feature>
<evidence type="ECO:0000259" key="3">
    <source>
        <dbReference type="Pfam" id="PF12955"/>
    </source>
</evidence>
<protein>
    <recommendedName>
        <fullName evidence="3">Vacuolar sorting protein Vps3844 C-terminal domain-containing protein</fullName>
    </recommendedName>
</protein>
<feature type="transmembrane region" description="Helical" evidence="1">
    <location>
        <begin position="369"/>
        <end position="391"/>
    </location>
</feature>
<keyword evidence="1" id="KW-0472">Membrane</keyword>
<dbReference type="PANTHER" id="PTHR36853:SF1">
    <property type="entry name" value="DUF3844 DOMAIN-CONTAINING PROTEIN"/>
    <property type="match status" value="1"/>
</dbReference>
<sequence>MHRLTSFLSLSLAMASGTRALNASIFTFSPSSPWQNTKTTMVTDDIARHLLELRMNVPTASTLGKWDQDLVELLDTYGGTPHPLFGGNIDNKDVTRSLVILEGIGAGLGSTVQQEYQGDLVIGSLSANYLIDGFLDSSSEANSDSYVMAKKNYCKSDSGGETSFDVLQTIENCIPKGSAFEAVAHIFGKELLGIVKTTETWVDEQSLTAVLKISFQQFPDEYVGSGSVAGGLTSVLHGLRALSSEVRQVTAVLLPTSGQDEGSKRRINRRGAVTEEASVRSTSAAVMTTLQRQAHPVCFTSNSSCNLATDSCSGHGVCYKKSSSANDEAASDCYACKCKSTIVTKEDGTVQKLRWGGPACQKRDISSPFFLIAGISILVVMAAGTAVGMLFHIGQNELPGVISAGVGPAKAQK</sequence>
<dbReference type="Pfam" id="PF12955">
    <property type="entry name" value="Vps3844_C"/>
    <property type="match status" value="1"/>
</dbReference>
<keyword evidence="1" id="KW-1133">Transmembrane helix</keyword>